<name>A0A0W0FN43_MONRR</name>
<feature type="compositionally biased region" description="Pro residues" evidence="1">
    <location>
        <begin position="31"/>
        <end position="41"/>
    </location>
</feature>
<feature type="compositionally biased region" description="Low complexity" evidence="1">
    <location>
        <begin position="1"/>
        <end position="11"/>
    </location>
</feature>
<evidence type="ECO:0000313" key="3">
    <source>
        <dbReference type="Proteomes" id="UP000054988"/>
    </source>
</evidence>
<evidence type="ECO:0000256" key="1">
    <source>
        <dbReference type="SAM" id="MobiDB-lite"/>
    </source>
</evidence>
<comment type="caution">
    <text evidence="2">The sequence shown here is derived from an EMBL/GenBank/DDBJ whole genome shotgun (WGS) entry which is preliminary data.</text>
</comment>
<dbReference type="AlphaFoldDB" id="A0A0W0FN43"/>
<proteinExistence type="predicted"/>
<reference evidence="2 3" key="1">
    <citation type="submission" date="2015-12" db="EMBL/GenBank/DDBJ databases">
        <title>Draft genome sequence of Moniliophthora roreri, the causal agent of frosty pod rot of cacao.</title>
        <authorList>
            <person name="Aime M.C."/>
            <person name="Diaz-Valderrama J.R."/>
            <person name="Kijpornyongpan T."/>
            <person name="Phillips-Mora W."/>
        </authorList>
    </citation>
    <scope>NUCLEOTIDE SEQUENCE [LARGE SCALE GENOMIC DNA]</scope>
    <source>
        <strain evidence="2 3">MCA 2952</strain>
    </source>
</reference>
<accession>A0A0W0FN43</accession>
<feature type="region of interest" description="Disordered" evidence="1">
    <location>
        <begin position="1"/>
        <end position="89"/>
    </location>
</feature>
<sequence>MNLYSPSLSLLAPPPALPDPEPEPMLLKPEPMLPEPEPMLPEPELMLPEPELMPPEPEPELPAKHQYSRKSLPSVQQEDPIVESNIEEDNTPKRTYVKTQPNKWGLFHVYDDSEPSRYPDTNLMSSDVTDDLTVPVEETKEEDERLSVAMGGISITPKEPPAPTDPSPLDPTSYAPFKNITQYHLIHYLYSEKTLSPDVVTELVRIVFNQPDYEPSHPNGFNAKTELKHLDQHIEAQAASAKADTATPFEGQTDVWHKGKISILMPCPRTSFASEADALQLVIEVWHRKLMDVIRSLMQSKDFFKMHLKPYKLFYQQSTDSCPIRVYTEAYTSNRAIEIAQKKLKDPILETIILLLMFGSDASHLANFGTTSLWPIYLWLGNLTKYLRGMPQFHAAQHIMYIPHLPDLIKDIYTRHYGKPPTEEMIRHLRREVIQAAWGLLLDDEFVEAYVNGAVFKCADHVERFSQTELFSYAADYPEKIAVVCTKHLRKCLCIRCLTERSLVPLMGTPQDMKCRIIKQHVDSKHRQDKVENVCKYMFKHGYSPESDAVKGLLDAESLTPIRISALFDMVIFSFSPGQQNVFSQRLLKYGFDVHRMMVVDALHDVELGVCKAIVIHILRVVVTQKEDHTLDQHFHLTPTFGRDTICRFQNNVSQLKKLAARDYEDILQCSMPCFEGLLGQGRLERVVMDLLFDMLQWHAYAKLRMHDDSTVESFKKATTSLGKSTRLFASEVNSIVTKELPGEVNKCSRTAAKKATREAKTNKAGDDATTASGRAASIPCSLDE</sequence>
<feature type="compositionally biased region" description="Basic and acidic residues" evidence="1">
    <location>
        <begin position="756"/>
        <end position="767"/>
    </location>
</feature>
<dbReference type="Pfam" id="PF18759">
    <property type="entry name" value="Plavaka"/>
    <property type="match status" value="1"/>
</dbReference>
<feature type="region of interest" description="Disordered" evidence="1">
    <location>
        <begin position="750"/>
        <end position="785"/>
    </location>
</feature>
<dbReference type="Proteomes" id="UP000054988">
    <property type="component" value="Unassembled WGS sequence"/>
</dbReference>
<gene>
    <name evidence="2" type="ORF">WG66_9649</name>
</gene>
<dbReference type="InterPro" id="IPR041078">
    <property type="entry name" value="Plavaka"/>
</dbReference>
<organism evidence="2 3">
    <name type="scientific">Moniliophthora roreri</name>
    <name type="common">Frosty pod rot fungus</name>
    <name type="synonym">Monilia roreri</name>
    <dbReference type="NCBI Taxonomy" id="221103"/>
    <lineage>
        <taxon>Eukaryota</taxon>
        <taxon>Fungi</taxon>
        <taxon>Dikarya</taxon>
        <taxon>Basidiomycota</taxon>
        <taxon>Agaricomycotina</taxon>
        <taxon>Agaricomycetes</taxon>
        <taxon>Agaricomycetidae</taxon>
        <taxon>Agaricales</taxon>
        <taxon>Marasmiineae</taxon>
        <taxon>Marasmiaceae</taxon>
        <taxon>Moniliophthora</taxon>
    </lineage>
</organism>
<protein>
    <submittedName>
        <fullName evidence="2">Uncharacterized protein</fullName>
    </submittedName>
</protein>
<evidence type="ECO:0000313" key="2">
    <source>
        <dbReference type="EMBL" id="KTB37751.1"/>
    </source>
</evidence>
<dbReference type="EMBL" id="LATX01001820">
    <property type="protein sequence ID" value="KTB37751.1"/>
    <property type="molecule type" value="Genomic_DNA"/>
</dbReference>